<sequence length="211" mass="23522">MKKFTLIELLVVIAIIGILASMLLPALGKARERSQAAVCVNKLKQISLAALMYSDDEDNFAPINENSDPWAKKLSINDFLPAIDLDDTSNIYKCPNGADITDYWGINYGMNWRLGWDNGVAVQEDWHANLSLESTHASSTVFFLDAYNNNAILWKGGLDEDAVYNVEEGFRVARHQGKGNVAFIDGHVEATSAIQLLYMASKNYRDDTWTP</sequence>
<protein>
    <recommendedName>
        <fullName evidence="4">General secretion pathway protein G</fullName>
    </recommendedName>
</protein>
<dbReference type="NCBIfam" id="TIGR04294">
    <property type="entry name" value="pre_pil_HX9DG"/>
    <property type="match status" value="1"/>
</dbReference>
<keyword evidence="1" id="KW-0472">Membrane</keyword>
<keyword evidence="3" id="KW-1185">Reference proteome</keyword>
<dbReference type="AlphaFoldDB" id="A6DFK9"/>
<accession>A6DFK9</accession>
<dbReference type="NCBIfam" id="TIGR02532">
    <property type="entry name" value="IV_pilin_GFxxxE"/>
    <property type="match status" value="1"/>
</dbReference>
<evidence type="ECO:0000256" key="1">
    <source>
        <dbReference type="SAM" id="Phobius"/>
    </source>
</evidence>
<organism evidence="2 3">
    <name type="scientific">Lentisphaera araneosa HTCC2155</name>
    <dbReference type="NCBI Taxonomy" id="313628"/>
    <lineage>
        <taxon>Bacteria</taxon>
        <taxon>Pseudomonadati</taxon>
        <taxon>Lentisphaerota</taxon>
        <taxon>Lentisphaeria</taxon>
        <taxon>Lentisphaerales</taxon>
        <taxon>Lentisphaeraceae</taxon>
        <taxon>Lentisphaera</taxon>
    </lineage>
</organism>
<comment type="caution">
    <text evidence="2">The sequence shown here is derived from an EMBL/GenBank/DDBJ whole genome shotgun (WGS) entry which is preliminary data.</text>
</comment>
<dbReference type="Pfam" id="PF07963">
    <property type="entry name" value="N_methyl"/>
    <property type="match status" value="1"/>
</dbReference>
<dbReference type="RefSeq" id="WP_007276711.1">
    <property type="nucleotide sequence ID" value="NZ_ABCK01000001.1"/>
</dbReference>
<dbReference type="OrthoDB" id="249920at2"/>
<dbReference type="EMBL" id="ABCK01000001">
    <property type="protein sequence ID" value="EDM29589.1"/>
    <property type="molecule type" value="Genomic_DNA"/>
</dbReference>
<reference evidence="2 3" key="1">
    <citation type="journal article" date="2010" name="J. Bacteriol.">
        <title>Genome sequence of Lentisphaera araneosa HTCC2155T, the type species of the order Lentisphaerales in the phylum Lentisphaerae.</title>
        <authorList>
            <person name="Thrash J.C."/>
            <person name="Cho J.C."/>
            <person name="Vergin K.L."/>
            <person name="Morris R.M."/>
            <person name="Giovannoni S.J."/>
        </authorList>
    </citation>
    <scope>NUCLEOTIDE SEQUENCE [LARGE SCALE GENOMIC DNA]</scope>
    <source>
        <strain evidence="2 3">HTCC2155</strain>
    </source>
</reference>
<evidence type="ECO:0000313" key="2">
    <source>
        <dbReference type="EMBL" id="EDM29589.1"/>
    </source>
</evidence>
<dbReference type="SUPFAM" id="SSF54523">
    <property type="entry name" value="Pili subunits"/>
    <property type="match status" value="1"/>
</dbReference>
<dbReference type="Gene3D" id="3.30.700.10">
    <property type="entry name" value="Glycoprotein, Type 4 Pilin"/>
    <property type="match status" value="1"/>
</dbReference>
<keyword evidence="1" id="KW-0812">Transmembrane</keyword>
<dbReference type="STRING" id="313628.LNTAR_17603"/>
<gene>
    <name evidence="2" type="ORF">LNTAR_17603</name>
</gene>
<name>A6DFK9_9BACT</name>
<keyword evidence="1" id="KW-1133">Transmembrane helix</keyword>
<dbReference type="PANTHER" id="PTHR30093">
    <property type="entry name" value="GENERAL SECRETION PATHWAY PROTEIN G"/>
    <property type="match status" value="1"/>
</dbReference>
<evidence type="ECO:0000313" key="3">
    <source>
        <dbReference type="Proteomes" id="UP000004947"/>
    </source>
</evidence>
<dbReference type="InterPro" id="IPR027558">
    <property type="entry name" value="Pre_pil_HX9DG_C"/>
</dbReference>
<dbReference type="Proteomes" id="UP000004947">
    <property type="component" value="Unassembled WGS sequence"/>
</dbReference>
<evidence type="ECO:0008006" key="4">
    <source>
        <dbReference type="Google" id="ProtNLM"/>
    </source>
</evidence>
<dbReference type="InterPro" id="IPR012902">
    <property type="entry name" value="N_methyl_site"/>
</dbReference>
<dbReference type="InterPro" id="IPR045584">
    <property type="entry name" value="Pilin-like"/>
</dbReference>
<feature type="transmembrane region" description="Helical" evidence="1">
    <location>
        <begin position="6"/>
        <end position="27"/>
    </location>
</feature>
<proteinExistence type="predicted"/>
<dbReference type="eggNOG" id="COG2165">
    <property type="taxonomic scope" value="Bacteria"/>
</dbReference>